<evidence type="ECO:0000259" key="1">
    <source>
        <dbReference type="Pfam" id="PF18922"/>
    </source>
</evidence>
<dbReference type="Pfam" id="PF18922">
    <property type="entry name" value="DUF5672"/>
    <property type="match status" value="1"/>
</dbReference>
<keyword evidence="3" id="KW-1185">Reference proteome</keyword>
<dbReference type="InterPro" id="IPR043729">
    <property type="entry name" value="DUF5672"/>
</dbReference>
<proteinExistence type="predicted"/>
<dbReference type="RefSeq" id="WP_113676486.1">
    <property type="nucleotide sequence ID" value="NZ_CP030261.1"/>
</dbReference>
<organism evidence="2 3">
    <name type="scientific">Flavobacterium fluviale</name>
    <dbReference type="NCBI Taxonomy" id="2249356"/>
    <lineage>
        <taxon>Bacteria</taxon>
        <taxon>Pseudomonadati</taxon>
        <taxon>Bacteroidota</taxon>
        <taxon>Flavobacteriia</taxon>
        <taxon>Flavobacteriales</taxon>
        <taxon>Flavobacteriaceae</taxon>
        <taxon>Flavobacterium</taxon>
    </lineage>
</organism>
<gene>
    <name evidence="2" type="ORF">HYN86_01575</name>
</gene>
<feature type="domain" description="DUF5672" evidence="1">
    <location>
        <begin position="60"/>
        <end position="258"/>
    </location>
</feature>
<name>A0A344LN69_9FLAO</name>
<dbReference type="Proteomes" id="UP000251561">
    <property type="component" value="Chromosome"/>
</dbReference>
<dbReference type="AlphaFoldDB" id="A0A344LN69"/>
<sequence>MEKNQICIVIPIYKEELNLSETKSVLQCLKVLSDYSIYFIAPEGLKIEFYEKKFSEIPKTIFFDKNYFESLKGYNKLMLNSEFYKTFDTFSYMLVYQTDCYVFRDELLMWAKKGFDYIGGIWFEGFVGNPYLGAKMWKAGNGGFSLRKIDSAIKILSSKKTIKNFRELFQEKKKMMNVSRVQLIRELFFLPLYVIGYKNNYSYCANNYEFNEDFYFIEMYERNKIFKMPLIGEALTFSWDRHPSYMYEQTNDTPFGCHAWFREDFPYEANKKFWLKKII</sequence>
<reference evidence="2 3" key="1">
    <citation type="submission" date="2018-06" db="EMBL/GenBank/DDBJ databases">
        <title>Genome sequencing of Flavobacterium.</title>
        <authorList>
            <person name="Baek M.-G."/>
            <person name="Yi H."/>
        </authorList>
    </citation>
    <scope>NUCLEOTIDE SEQUENCE [LARGE SCALE GENOMIC DNA]</scope>
    <source>
        <strain evidence="2 3">HYN0086</strain>
    </source>
</reference>
<dbReference type="OrthoDB" id="7391526at2"/>
<protein>
    <recommendedName>
        <fullName evidence="1">DUF5672 domain-containing protein</fullName>
    </recommendedName>
</protein>
<accession>A0A344LN69</accession>
<evidence type="ECO:0000313" key="3">
    <source>
        <dbReference type="Proteomes" id="UP000251561"/>
    </source>
</evidence>
<evidence type="ECO:0000313" key="2">
    <source>
        <dbReference type="EMBL" id="AXB55361.1"/>
    </source>
</evidence>
<dbReference type="KEGG" id="ffl:HYN86_01575"/>
<dbReference type="EMBL" id="CP030261">
    <property type="protein sequence ID" value="AXB55361.1"/>
    <property type="molecule type" value="Genomic_DNA"/>
</dbReference>